<reference evidence="1" key="1">
    <citation type="journal article" date="2019" name="bioRxiv">
        <title>The Genome of the Zebra Mussel, Dreissena polymorpha: A Resource for Invasive Species Research.</title>
        <authorList>
            <person name="McCartney M.A."/>
            <person name="Auch B."/>
            <person name="Kono T."/>
            <person name="Mallez S."/>
            <person name="Zhang Y."/>
            <person name="Obille A."/>
            <person name="Becker A."/>
            <person name="Abrahante J.E."/>
            <person name="Garbe J."/>
            <person name="Badalamenti J.P."/>
            <person name="Herman A."/>
            <person name="Mangelson H."/>
            <person name="Liachko I."/>
            <person name="Sullivan S."/>
            <person name="Sone E.D."/>
            <person name="Koren S."/>
            <person name="Silverstein K.A.T."/>
            <person name="Beckman K.B."/>
            <person name="Gohl D.M."/>
        </authorList>
    </citation>
    <scope>NUCLEOTIDE SEQUENCE</scope>
    <source>
        <strain evidence="1">Duluth1</strain>
        <tissue evidence="1">Whole animal</tissue>
    </source>
</reference>
<name>A0A9D4H7E9_DREPO</name>
<organism evidence="1 2">
    <name type="scientific">Dreissena polymorpha</name>
    <name type="common">Zebra mussel</name>
    <name type="synonym">Mytilus polymorpha</name>
    <dbReference type="NCBI Taxonomy" id="45954"/>
    <lineage>
        <taxon>Eukaryota</taxon>
        <taxon>Metazoa</taxon>
        <taxon>Spiralia</taxon>
        <taxon>Lophotrochozoa</taxon>
        <taxon>Mollusca</taxon>
        <taxon>Bivalvia</taxon>
        <taxon>Autobranchia</taxon>
        <taxon>Heteroconchia</taxon>
        <taxon>Euheterodonta</taxon>
        <taxon>Imparidentia</taxon>
        <taxon>Neoheterodontei</taxon>
        <taxon>Myida</taxon>
        <taxon>Dreissenoidea</taxon>
        <taxon>Dreissenidae</taxon>
        <taxon>Dreissena</taxon>
    </lineage>
</organism>
<dbReference type="Proteomes" id="UP000828390">
    <property type="component" value="Unassembled WGS sequence"/>
</dbReference>
<sequence>MTTSQAHFCAGNGGRNGIVNGRSANTTTALAGVSRIPVQTGIKQRTLISSAAPWARFCRLCTFDTVLSSSVTLCVSDKICYHTVNYRSPIPQREGCEIVSSKHQRGAQCSIVSCFDCHCTVLAQR</sequence>
<gene>
    <name evidence="1" type="ORF">DPMN_103085</name>
</gene>
<proteinExistence type="predicted"/>
<keyword evidence="2" id="KW-1185">Reference proteome</keyword>
<protein>
    <submittedName>
        <fullName evidence="1">Uncharacterized protein</fullName>
    </submittedName>
</protein>
<accession>A0A9D4H7E9</accession>
<reference evidence="1" key="2">
    <citation type="submission" date="2020-11" db="EMBL/GenBank/DDBJ databases">
        <authorList>
            <person name="McCartney M.A."/>
            <person name="Auch B."/>
            <person name="Kono T."/>
            <person name="Mallez S."/>
            <person name="Becker A."/>
            <person name="Gohl D.M."/>
            <person name="Silverstein K.A.T."/>
            <person name="Koren S."/>
            <person name="Bechman K.B."/>
            <person name="Herman A."/>
            <person name="Abrahante J.E."/>
            <person name="Garbe J."/>
        </authorList>
    </citation>
    <scope>NUCLEOTIDE SEQUENCE</scope>
    <source>
        <strain evidence="1">Duluth1</strain>
        <tissue evidence="1">Whole animal</tissue>
    </source>
</reference>
<dbReference type="EMBL" id="JAIWYP010000004">
    <property type="protein sequence ID" value="KAH3829855.1"/>
    <property type="molecule type" value="Genomic_DNA"/>
</dbReference>
<evidence type="ECO:0000313" key="2">
    <source>
        <dbReference type="Proteomes" id="UP000828390"/>
    </source>
</evidence>
<comment type="caution">
    <text evidence="1">The sequence shown here is derived from an EMBL/GenBank/DDBJ whole genome shotgun (WGS) entry which is preliminary data.</text>
</comment>
<evidence type="ECO:0000313" key="1">
    <source>
        <dbReference type="EMBL" id="KAH3829855.1"/>
    </source>
</evidence>
<dbReference type="AlphaFoldDB" id="A0A9D4H7E9"/>